<proteinExistence type="predicted"/>
<sequence>MNDPNVPLRHAFLPEYRARNAVEFTRFRIHAVACHIAVPLEIRGRFRRHGHIHRIARQLGWQSARCGNVARILVGCGRHR</sequence>
<protein>
    <submittedName>
        <fullName evidence="1">Uncharacterized protein</fullName>
    </submittedName>
</protein>
<gene>
    <name evidence="1" type="ORF">SDC9_159894</name>
</gene>
<name>A0A645FG40_9ZZZZ</name>
<evidence type="ECO:0000313" key="1">
    <source>
        <dbReference type="EMBL" id="MPN12576.1"/>
    </source>
</evidence>
<organism evidence="1">
    <name type="scientific">bioreactor metagenome</name>
    <dbReference type="NCBI Taxonomy" id="1076179"/>
    <lineage>
        <taxon>unclassified sequences</taxon>
        <taxon>metagenomes</taxon>
        <taxon>ecological metagenomes</taxon>
    </lineage>
</organism>
<accession>A0A645FG40</accession>
<dbReference type="AlphaFoldDB" id="A0A645FG40"/>
<comment type="caution">
    <text evidence="1">The sequence shown here is derived from an EMBL/GenBank/DDBJ whole genome shotgun (WGS) entry which is preliminary data.</text>
</comment>
<dbReference type="EMBL" id="VSSQ01058947">
    <property type="protein sequence ID" value="MPN12576.1"/>
    <property type="molecule type" value="Genomic_DNA"/>
</dbReference>
<reference evidence="1" key="1">
    <citation type="submission" date="2019-08" db="EMBL/GenBank/DDBJ databases">
        <authorList>
            <person name="Kucharzyk K."/>
            <person name="Murdoch R.W."/>
            <person name="Higgins S."/>
            <person name="Loffler F."/>
        </authorList>
    </citation>
    <scope>NUCLEOTIDE SEQUENCE</scope>
</reference>